<accession>A0ABS2W1W2</accession>
<feature type="transmembrane region" description="Helical" evidence="1">
    <location>
        <begin position="21"/>
        <end position="37"/>
    </location>
</feature>
<feature type="non-terminal residue" evidence="2">
    <location>
        <position position="131"/>
    </location>
</feature>
<evidence type="ECO:0000256" key="1">
    <source>
        <dbReference type="SAM" id="Phobius"/>
    </source>
</evidence>
<keyword evidence="3" id="KW-1185">Reference proteome</keyword>
<protein>
    <submittedName>
        <fullName evidence="2">Uncharacterized protein</fullName>
    </submittedName>
</protein>
<name>A0ABS2W1W2_STRAS</name>
<dbReference type="Proteomes" id="UP000788262">
    <property type="component" value="Unassembled WGS sequence"/>
</dbReference>
<organism evidence="2 3">
    <name type="scientific">Streptomyces actuosus</name>
    <dbReference type="NCBI Taxonomy" id="1885"/>
    <lineage>
        <taxon>Bacteria</taxon>
        <taxon>Bacillati</taxon>
        <taxon>Actinomycetota</taxon>
        <taxon>Actinomycetes</taxon>
        <taxon>Kitasatosporales</taxon>
        <taxon>Streptomycetaceae</taxon>
        <taxon>Streptomyces</taxon>
    </lineage>
</organism>
<proteinExistence type="predicted"/>
<feature type="transmembrane region" description="Helical" evidence="1">
    <location>
        <begin position="106"/>
        <end position="125"/>
    </location>
</feature>
<comment type="caution">
    <text evidence="2">The sequence shown here is derived from an EMBL/GenBank/DDBJ whole genome shotgun (WGS) entry which is preliminary data.</text>
</comment>
<gene>
    <name evidence="2" type="ORF">JS756_36240</name>
</gene>
<keyword evidence="1" id="KW-0472">Membrane</keyword>
<keyword evidence="1" id="KW-0812">Transmembrane</keyword>
<keyword evidence="1" id="KW-1133">Transmembrane helix</keyword>
<sequence>MKKREKNRNGGGKEKMGKETLRWRIGITGVIYGAAHHQRWHTGGMLTAAKIEIPVGYHTIPYVPNQTQCSVSTRIQGSFFFFASRELELDYEDSSSIFHLLNACHYSVLVYILYPILLLFVFFFYKYKNIV</sequence>
<reference evidence="2 3" key="1">
    <citation type="submission" date="2021-02" db="EMBL/GenBank/DDBJ databases">
        <title>Whole genome sequencing of Streptomyces actuosus VRA1.</title>
        <authorList>
            <person name="Sen G."/>
            <person name="Sen A."/>
        </authorList>
    </citation>
    <scope>NUCLEOTIDE SEQUENCE [LARGE SCALE GENOMIC DNA]</scope>
    <source>
        <strain evidence="2 3">VRA1</strain>
    </source>
</reference>
<evidence type="ECO:0000313" key="2">
    <source>
        <dbReference type="EMBL" id="MBN0049397.1"/>
    </source>
</evidence>
<dbReference type="RefSeq" id="WP_205387508.1">
    <property type="nucleotide sequence ID" value="NZ_JAFFZS010000234.1"/>
</dbReference>
<dbReference type="EMBL" id="JAFFZS010000234">
    <property type="protein sequence ID" value="MBN0049397.1"/>
    <property type="molecule type" value="Genomic_DNA"/>
</dbReference>
<evidence type="ECO:0000313" key="3">
    <source>
        <dbReference type="Proteomes" id="UP000788262"/>
    </source>
</evidence>